<dbReference type="InterPro" id="IPR000073">
    <property type="entry name" value="AB_hydrolase_1"/>
</dbReference>
<dbReference type="eggNOG" id="ENOG502QS8H">
    <property type="taxonomic scope" value="Eukaryota"/>
</dbReference>
<gene>
    <name evidence="2" type="ORF">SELMODRAFT_99785</name>
</gene>
<dbReference type="SUPFAM" id="SSF53474">
    <property type="entry name" value="alpha/beta-Hydrolases"/>
    <property type="match status" value="1"/>
</dbReference>
<dbReference type="HOGENOM" id="CLU_020336_49_3_1"/>
<keyword evidence="3" id="KW-1185">Reference proteome</keyword>
<dbReference type="PANTHER" id="PTHR45763:SF51">
    <property type="entry name" value="ALPHA_BETA-HYDROLASES SUPERFAMILY PROTEIN"/>
    <property type="match status" value="1"/>
</dbReference>
<feature type="non-terminal residue" evidence="2">
    <location>
        <position position="1"/>
    </location>
</feature>
<evidence type="ECO:0000313" key="3">
    <source>
        <dbReference type="Proteomes" id="UP000001514"/>
    </source>
</evidence>
<name>D8RRK3_SELML</name>
<evidence type="ECO:0000313" key="2">
    <source>
        <dbReference type="EMBL" id="EFJ25259.1"/>
    </source>
</evidence>
<dbReference type="Proteomes" id="UP000001514">
    <property type="component" value="Unassembled WGS sequence"/>
</dbReference>
<dbReference type="OrthoDB" id="294702at2759"/>
<evidence type="ECO:0000259" key="1">
    <source>
        <dbReference type="Pfam" id="PF12697"/>
    </source>
</evidence>
<dbReference type="PANTHER" id="PTHR45763">
    <property type="entry name" value="HYDROLASE, ALPHA/BETA FOLD FAMILY PROTEIN, EXPRESSED-RELATED"/>
    <property type="match status" value="1"/>
</dbReference>
<feature type="domain" description="AB hydrolase-1" evidence="1">
    <location>
        <begin position="49"/>
        <end position="299"/>
    </location>
</feature>
<organism evidence="3">
    <name type="scientific">Selaginella moellendorffii</name>
    <name type="common">Spikemoss</name>
    <dbReference type="NCBI Taxonomy" id="88036"/>
    <lineage>
        <taxon>Eukaryota</taxon>
        <taxon>Viridiplantae</taxon>
        <taxon>Streptophyta</taxon>
        <taxon>Embryophyta</taxon>
        <taxon>Tracheophyta</taxon>
        <taxon>Lycopodiopsida</taxon>
        <taxon>Selaginellales</taxon>
        <taxon>Selaginellaceae</taxon>
        <taxon>Selaginella</taxon>
    </lineage>
</organism>
<dbReference type="EMBL" id="GL377587">
    <property type="protein sequence ID" value="EFJ25259.1"/>
    <property type="molecule type" value="Genomic_DNA"/>
</dbReference>
<protein>
    <recommendedName>
        <fullName evidence="1">AB hydrolase-1 domain-containing protein</fullName>
    </recommendedName>
</protein>
<dbReference type="InterPro" id="IPR029058">
    <property type="entry name" value="AB_hydrolase_fold"/>
</dbReference>
<dbReference type="FunCoup" id="D8RRK3">
    <property type="interactions" value="98"/>
</dbReference>
<dbReference type="STRING" id="88036.D8RRK3"/>
<dbReference type="Gene3D" id="3.40.50.1820">
    <property type="entry name" value="alpha/beta hydrolase"/>
    <property type="match status" value="1"/>
</dbReference>
<proteinExistence type="predicted"/>
<dbReference type="Pfam" id="PF12697">
    <property type="entry name" value="Abhydrolase_6"/>
    <property type="match status" value="1"/>
</dbReference>
<dbReference type="Gramene" id="EFJ25259">
    <property type="protein sequence ID" value="EFJ25259"/>
    <property type="gene ID" value="SELMODRAFT_99785"/>
</dbReference>
<dbReference type="FunFam" id="3.40.50.1820:FF:000270">
    <property type="entry name" value="Alpha/beta-Hydrolases superfamily protein"/>
    <property type="match status" value="1"/>
</dbReference>
<accession>D8RRK3</accession>
<dbReference type="InParanoid" id="D8RRK3"/>
<dbReference type="OMA" id="WWPSASK"/>
<reference evidence="2 3" key="1">
    <citation type="journal article" date="2011" name="Science">
        <title>The Selaginella genome identifies genetic changes associated with the evolution of vascular plants.</title>
        <authorList>
            <person name="Banks J.A."/>
            <person name="Nishiyama T."/>
            <person name="Hasebe M."/>
            <person name="Bowman J.L."/>
            <person name="Gribskov M."/>
            <person name="dePamphilis C."/>
            <person name="Albert V.A."/>
            <person name="Aono N."/>
            <person name="Aoyama T."/>
            <person name="Ambrose B.A."/>
            <person name="Ashton N.W."/>
            <person name="Axtell M.J."/>
            <person name="Barker E."/>
            <person name="Barker M.S."/>
            <person name="Bennetzen J.L."/>
            <person name="Bonawitz N.D."/>
            <person name="Chapple C."/>
            <person name="Cheng C."/>
            <person name="Correa L.G."/>
            <person name="Dacre M."/>
            <person name="DeBarry J."/>
            <person name="Dreyer I."/>
            <person name="Elias M."/>
            <person name="Engstrom E.M."/>
            <person name="Estelle M."/>
            <person name="Feng L."/>
            <person name="Finet C."/>
            <person name="Floyd S.K."/>
            <person name="Frommer W.B."/>
            <person name="Fujita T."/>
            <person name="Gramzow L."/>
            <person name="Gutensohn M."/>
            <person name="Harholt J."/>
            <person name="Hattori M."/>
            <person name="Heyl A."/>
            <person name="Hirai T."/>
            <person name="Hiwatashi Y."/>
            <person name="Ishikawa M."/>
            <person name="Iwata M."/>
            <person name="Karol K.G."/>
            <person name="Koehler B."/>
            <person name="Kolukisaoglu U."/>
            <person name="Kubo M."/>
            <person name="Kurata T."/>
            <person name="Lalonde S."/>
            <person name="Li K."/>
            <person name="Li Y."/>
            <person name="Litt A."/>
            <person name="Lyons E."/>
            <person name="Manning G."/>
            <person name="Maruyama T."/>
            <person name="Michael T.P."/>
            <person name="Mikami K."/>
            <person name="Miyazaki S."/>
            <person name="Morinaga S."/>
            <person name="Murata T."/>
            <person name="Mueller-Roeber B."/>
            <person name="Nelson D.R."/>
            <person name="Obara M."/>
            <person name="Oguri Y."/>
            <person name="Olmstead R.G."/>
            <person name="Onodera N."/>
            <person name="Petersen B.L."/>
            <person name="Pils B."/>
            <person name="Prigge M."/>
            <person name="Rensing S.A."/>
            <person name="Riano-Pachon D.M."/>
            <person name="Roberts A.W."/>
            <person name="Sato Y."/>
            <person name="Scheller H.V."/>
            <person name="Schulz B."/>
            <person name="Schulz C."/>
            <person name="Shakirov E.V."/>
            <person name="Shibagaki N."/>
            <person name="Shinohara N."/>
            <person name="Shippen D.E."/>
            <person name="Soerensen I."/>
            <person name="Sotooka R."/>
            <person name="Sugimoto N."/>
            <person name="Sugita M."/>
            <person name="Sumikawa N."/>
            <person name="Tanurdzic M."/>
            <person name="Theissen G."/>
            <person name="Ulvskov P."/>
            <person name="Wakazuki S."/>
            <person name="Weng J.K."/>
            <person name="Willats W.W."/>
            <person name="Wipf D."/>
            <person name="Wolf P.G."/>
            <person name="Yang L."/>
            <person name="Zimmer A.D."/>
            <person name="Zhu Q."/>
            <person name="Mitros T."/>
            <person name="Hellsten U."/>
            <person name="Loque D."/>
            <person name="Otillar R."/>
            <person name="Salamov A."/>
            <person name="Schmutz J."/>
            <person name="Shapiro H."/>
            <person name="Lindquist E."/>
            <person name="Lucas S."/>
            <person name="Rokhsar D."/>
            <person name="Grigoriev I.V."/>
        </authorList>
    </citation>
    <scope>NUCLEOTIDE SEQUENCE [LARGE SCALE GENOMIC DNA]</scope>
</reference>
<dbReference type="AlphaFoldDB" id="D8RRK3"/>
<sequence length="316" mass="35301">YLLLKPPPPKICGTRRGPPITAPRIRLRDGRYMAYKEQGVPKDLAKHKVIFVHPFSGSRHSLLQISQEVLEGLSVYMVAFDRAGYGESDPFPERSVKSEALDIQELADQLQLGQKFYVVGLSMGGYPCWACLKHIPHRLAGVAMMAPVVNYWWPSASKEISGEAFSSRPLGDKITLRIAHYAPWLMHTWSKQTFLPSFLNGIGKEKFMNKMDLEITAARKNAGIPHQETAIQQGTSESLHRDLAVGFGKWDFFLANAGVPVHVFQGDEDNLVPVSIQRHVAEKLPWINYHELPGVGHLLDFVPGLNDKVLTTLLAS</sequence>
<dbReference type="KEGG" id="smo:SELMODRAFT_99785"/>